<dbReference type="Proteomes" id="UP001165679">
    <property type="component" value="Unassembled WGS sequence"/>
</dbReference>
<reference evidence="1" key="1">
    <citation type="submission" date="2022-09" db="EMBL/GenBank/DDBJ databases">
        <title>Rhodovastum sp. nov. RN2-1 isolated from soil in Seongnam, South Korea.</title>
        <authorList>
            <person name="Le N.T."/>
        </authorList>
    </citation>
    <scope>NUCLEOTIDE SEQUENCE</scope>
    <source>
        <strain evidence="1">RN2-1</strain>
    </source>
</reference>
<evidence type="ECO:0000313" key="2">
    <source>
        <dbReference type="Proteomes" id="UP001165679"/>
    </source>
</evidence>
<name>A0AA41YQI4_9PROT</name>
<dbReference type="CDD" id="cd09729">
    <property type="entry name" value="Cse1_I-E"/>
    <property type="match status" value="1"/>
</dbReference>
<dbReference type="EMBL" id="JAPDNT010000025">
    <property type="protein sequence ID" value="MCW3476876.1"/>
    <property type="molecule type" value="Genomic_DNA"/>
</dbReference>
<evidence type="ECO:0000313" key="1">
    <source>
        <dbReference type="EMBL" id="MCW3476876.1"/>
    </source>
</evidence>
<sequence length="549" mass="59529">MLSDAWVPVRRASGRALTVRLCDITDAITTDPIVALDWPRPDFRLAGLEFLIGLLATACPPADDDGTDEPGGWLDWWKVAPSPDVLAEAFAPFAHAFVLDGDGPRFMQDLEDVAGDANRIETLLIDAPGGQTLKKNADHFVKRNAVATMGRAAAAMALFTLQSFAPAGGAGNRVGLRGGGPLTTLAVPPRNGSLPLWHLLWANVPVGEVPTPEQLPRIFPWLAPTRTSEAGRSTTPTDTHDRHAFWGMARRIRLEFADNVDSASCDLSGATDSVVVRAWRQRPYGTNYAAWEHPLSPYYRQKPTDAQWLPVHAQPGGVGYRHWVGLIFADAATTRRAARCISRFRERRLWQVAKGGDRLRWRLLAAGYDMDNMKARGFVESEMPVIEPGDPQRTEAFVQLLRQLIAGANDAAALLGRAVRRALFSDGAKVALDAGLLTTLRERFWATTEPAFLERVQAAAGGAIEAEAVRRQWLRDLAGAAAALFAEAAPIDATGADRRPDRIAAAAKGLRFALNGYGKDGESLFRALGLPPPAVAKPKSVAKAGKRRT</sequence>
<gene>
    <name evidence="1" type="primary">casA</name>
    <name evidence="1" type="ORF">OL599_20105</name>
</gene>
<dbReference type="RefSeq" id="WP_264715717.1">
    <property type="nucleotide sequence ID" value="NZ_JAPDNT010000025.1"/>
</dbReference>
<dbReference type="Pfam" id="PF09481">
    <property type="entry name" value="CRISPR_Cse1"/>
    <property type="match status" value="1"/>
</dbReference>
<organism evidence="1 2">
    <name type="scientific">Limobrevibacterium gyesilva</name>
    <dbReference type="NCBI Taxonomy" id="2991712"/>
    <lineage>
        <taxon>Bacteria</taxon>
        <taxon>Pseudomonadati</taxon>
        <taxon>Pseudomonadota</taxon>
        <taxon>Alphaproteobacteria</taxon>
        <taxon>Acetobacterales</taxon>
        <taxon>Acetobacteraceae</taxon>
        <taxon>Limobrevibacterium</taxon>
    </lineage>
</organism>
<dbReference type="InterPro" id="IPR013381">
    <property type="entry name" value="CRISPR-assoc_prot_Cse1"/>
</dbReference>
<protein>
    <submittedName>
        <fullName evidence="1">Type I-E CRISPR-associated protein Cse1/CasA</fullName>
    </submittedName>
</protein>
<dbReference type="AlphaFoldDB" id="A0AA41YQI4"/>
<reference evidence="1" key="2">
    <citation type="submission" date="2022-10" db="EMBL/GenBank/DDBJ databases">
        <authorList>
            <person name="Trinh H.N."/>
        </authorList>
    </citation>
    <scope>NUCLEOTIDE SEQUENCE</scope>
    <source>
        <strain evidence="1">RN2-1</strain>
    </source>
</reference>
<dbReference type="NCBIfam" id="TIGR02547">
    <property type="entry name" value="casA_cse1"/>
    <property type="match status" value="1"/>
</dbReference>
<comment type="caution">
    <text evidence="1">The sequence shown here is derived from an EMBL/GenBank/DDBJ whole genome shotgun (WGS) entry which is preliminary data.</text>
</comment>
<proteinExistence type="predicted"/>
<accession>A0AA41YQI4</accession>
<keyword evidence="2" id="KW-1185">Reference proteome</keyword>